<feature type="chain" id="PRO_5037162968" evidence="6">
    <location>
        <begin position="24"/>
        <end position="1774"/>
    </location>
</feature>
<dbReference type="Gene3D" id="1.10.760.10">
    <property type="entry name" value="Cytochrome c-like domain"/>
    <property type="match status" value="1"/>
</dbReference>
<dbReference type="InterPro" id="IPR009056">
    <property type="entry name" value="Cyt_c-like_dom"/>
</dbReference>
<name>A0A934RDW6_9BACT</name>
<evidence type="ECO:0000313" key="8">
    <source>
        <dbReference type="EMBL" id="MBK1828968.1"/>
    </source>
</evidence>
<dbReference type="NCBIfam" id="TIGR02603">
    <property type="entry name" value="CxxCH_TIGR02603"/>
    <property type="match status" value="1"/>
</dbReference>
<dbReference type="NCBIfam" id="TIGR02604">
    <property type="entry name" value="Piru_Ver_Nterm"/>
    <property type="match status" value="1"/>
</dbReference>
<evidence type="ECO:0000256" key="4">
    <source>
        <dbReference type="PROSITE-ProRule" id="PRU00433"/>
    </source>
</evidence>
<dbReference type="PANTHER" id="PTHR33546:SF1">
    <property type="entry name" value="LARGE, MULTIFUNCTIONAL SECRETED PROTEIN"/>
    <property type="match status" value="1"/>
</dbReference>
<dbReference type="Gene3D" id="3.40.50.880">
    <property type="match status" value="1"/>
</dbReference>
<dbReference type="InterPro" id="IPR011989">
    <property type="entry name" value="ARM-like"/>
</dbReference>
<dbReference type="InterPro" id="IPR010496">
    <property type="entry name" value="AL/BT2_dom"/>
</dbReference>
<keyword evidence="6" id="KW-0732">Signal</keyword>
<dbReference type="InterPro" id="IPR029062">
    <property type="entry name" value="Class_I_gatase-like"/>
</dbReference>
<dbReference type="Pfam" id="PF23500">
    <property type="entry name" value="DUF7133"/>
    <property type="match status" value="1"/>
</dbReference>
<dbReference type="InterPro" id="IPR055557">
    <property type="entry name" value="DUF7133"/>
</dbReference>
<keyword evidence="2 4" id="KW-0479">Metal-binding</keyword>
<dbReference type="SUPFAM" id="SSF48371">
    <property type="entry name" value="ARM repeat"/>
    <property type="match status" value="1"/>
</dbReference>
<feature type="compositionally biased region" description="Basic residues" evidence="5">
    <location>
        <begin position="553"/>
        <end position="567"/>
    </location>
</feature>
<dbReference type="PROSITE" id="PS51007">
    <property type="entry name" value="CYTC"/>
    <property type="match status" value="1"/>
</dbReference>
<dbReference type="GO" id="GO:0009055">
    <property type="term" value="F:electron transfer activity"/>
    <property type="evidence" value="ECO:0007669"/>
    <property type="project" value="InterPro"/>
</dbReference>
<keyword evidence="9" id="KW-1185">Reference proteome</keyword>
<dbReference type="Pfam" id="PF13385">
    <property type="entry name" value="Laminin_G_3"/>
    <property type="match status" value="1"/>
</dbReference>
<evidence type="ECO:0000313" key="9">
    <source>
        <dbReference type="Proteomes" id="UP000658278"/>
    </source>
</evidence>
<evidence type="ECO:0000256" key="6">
    <source>
        <dbReference type="SAM" id="SignalP"/>
    </source>
</evidence>
<accession>A0A934RDW6</accession>
<dbReference type="InterPro" id="IPR013427">
    <property type="entry name" value="Haem-bd_dom_put"/>
</dbReference>
<dbReference type="Gene3D" id="2.120.10.30">
    <property type="entry name" value="TolB, C-terminal domain"/>
    <property type="match status" value="1"/>
</dbReference>
<dbReference type="InterPro" id="IPR013320">
    <property type="entry name" value="ConA-like_dom_sf"/>
</dbReference>
<dbReference type="GO" id="GO:0016787">
    <property type="term" value="F:hydrolase activity"/>
    <property type="evidence" value="ECO:0007669"/>
    <property type="project" value="InterPro"/>
</dbReference>
<dbReference type="SUPFAM" id="SSF52317">
    <property type="entry name" value="Class I glutamine amidotransferase-like"/>
    <property type="match status" value="1"/>
</dbReference>
<dbReference type="InterPro" id="IPR013428">
    <property type="entry name" value="Membrane-bound_put_N"/>
</dbReference>
<dbReference type="Gene3D" id="2.60.120.560">
    <property type="entry name" value="Exo-inulinase, domain 1"/>
    <property type="match status" value="1"/>
</dbReference>
<reference evidence="8" key="1">
    <citation type="submission" date="2021-01" db="EMBL/GenBank/DDBJ databases">
        <title>Modified the classification status of verrucomicrobia.</title>
        <authorList>
            <person name="Feng X."/>
        </authorList>
    </citation>
    <scope>NUCLEOTIDE SEQUENCE</scope>
    <source>
        <strain evidence="8">KCTC 22201</strain>
    </source>
</reference>
<proteinExistence type="predicted"/>
<evidence type="ECO:0000256" key="2">
    <source>
        <dbReference type="ARBA" id="ARBA00022723"/>
    </source>
</evidence>
<organism evidence="8 9">
    <name type="scientific">Haloferula rosea</name>
    <dbReference type="NCBI Taxonomy" id="490093"/>
    <lineage>
        <taxon>Bacteria</taxon>
        <taxon>Pseudomonadati</taxon>
        <taxon>Verrucomicrobiota</taxon>
        <taxon>Verrucomicrobiia</taxon>
        <taxon>Verrucomicrobiales</taxon>
        <taxon>Verrucomicrobiaceae</taxon>
        <taxon>Haloferula</taxon>
    </lineage>
</organism>
<dbReference type="Gene3D" id="2.60.120.200">
    <property type="match status" value="1"/>
</dbReference>
<dbReference type="InterPro" id="IPR016024">
    <property type="entry name" value="ARM-type_fold"/>
</dbReference>
<keyword evidence="3 4" id="KW-0408">Iron</keyword>
<gene>
    <name evidence="8" type="ORF">JIN81_18175</name>
</gene>
<feature type="region of interest" description="Disordered" evidence="5">
    <location>
        <begin position="552"/>
        <end position="592"/>
    </location>
</feature>
<feature type="domain" description="Cytochrome c" evidence="7">
    <location>
        <begin position="1634"/>
        <end position="1766"/>
    </location>
</feature>
<evidence type="ECO:0000259" key="7">
    <source>
        <dbReference type="PROSITE" id="PS51007"/>
    </source>
</evidence>
<feature type="signal peptide" evidence="6">
    <location>
        <begin position="1"/>
        <end position="23"/>
    </location>
</feature>
<dbReference type="PANTHER" id="PTHR33546">
    <property type="entry name" value="LARGE, MULTIFUNCTIONAL SECRETED PROTEIN-RELATED"/>
    <property type="match status" value="1"/>
</dbReference>
<dbReference type="InterPro" id="IPR029010">
    <property type="entry name" value="ThuA-like"/>
</dbReference>
<keyword evidence="1 4" id="KW-0349">Heme</keyword>
<dbReference type="InterPro" id="IPR036909">
    <property type="entry name" value="Cyt_c-like_dom_sf"/>
</dbReference>
<dbReference type="GO" id="GO:0020037">
    <property type="term" value="F:heme binding"/>
    <property type="evidence" value="ECO:0007669"/>
    <property type="project" value="InterPro"/>
</dbReference>
<evidence type="ECO:0000256" key="3">
    <source>
        <dbReference type="ARBA" id="ARBA00023004"/>
    </source>
</evidence>
<dbReference type="InterPro" id="IPR011041">
    <property type="entry name" value="Quinoprot_gluc/sorb_DH_b-prop"/>
</dbReference>
<dbReference type="GO" id="GO:0046872">
    <property type="term" value="F:metal ion binding"/>
    <property type="evidence" value="ECO:0007669"/>
    <property type="project" value="UniProtKB-KW"/>
</dbReference>
<evidence type="ECO:0000256" key="5">
    <source>
        <dbReference type="SAM" id="MobiDB-lite"/>
    </source>
</evidence>
<dbReference type="SUPFAM" id="SSF49899">
    <property type="entry name" value="Concanavalin A-like lectins/glucanases"/>
    <property type="match status" value="1"/>
</dbReference>
<dbReference type="RefSeq" id="WP_200283342.1">
    <property type="nucleotide sequence ID" value="NZ_JAENII010000022.1"/>
</dbReference>
<protein>
    <submittedName>
        <fullName evidence="8">DUF1080 domain-containing protein</fullName>
    </submittedName>
</protein>
<dbReference type="Pfam" id="PF06439">
    <property type="entry name" value="3keto-disac_hyd"/>
    <property type="match status" value="1"/>
</dbReference>
<sequence length="1774" mass="194383">MMPGKQLIALASAGLCLIGQVSAQEQSTPPGKHVVFLAGQDSHGWGAHKHFAGSILLSEALPEGAPHVTTQMIRTWPDAETLKKADALVIYADGWNQHPANGHLDELKSFMDSGKGLVAIHWATGIGVPPRSTGAQQERPERIAWRQLLGADFEPFYSISNFYTADFKNPSDHPVMNGVPPFKLHDECYFHLRESEAGNGKLEAVLPVHPPAHTIEKGRSPFRGNDVARAALEKKEEQYCAWTYERSNGGRAFGFTGGHFHWNWARDEVRKMVLNGILWSAGGEVPEHGVNTPTPKAAQMLANMNIPNPGWTEDALQTALDLAQFGFSPAWGRHSNGPLQIDAAPQIESLFDGESLDGWNSTNGVWRVEDGAITAGSHEKKFPRNEFISTEKSYSNFELKLKIKCTGDPKTGLINSGIQIRSARLENGRMAGYQVDCGDKWFGKIYDEHRRALIYPKPIDEAALMEGIDVFGWNEYRILADGPRIQVWINGIKASDYTETNPLIPLDGLIAPQIHSGGKVIVQFKDVWIRELPPTPDAPTWESLGGVAEALKKVKKPRKPAARKKPKPAPPAEKPDKDTSQNENENGALPASEQLKRFKLAEGYEIELVAQESDGIGKFVSVYFDQRGRMWTQTALEYPVDGNENPAAAKALYERQGKDKVLVYPRESLTSIPEGGLTQPTVFADGLAIPLGLLPWGDGDSAYVLHGPDLLLLTDTDQDGRADQREVILTGLGVQDSHLLPHQFTRAPGDWIWMAQGLFNNSAVKKPGSDESIKWPKCSMARMKPDGSEFEVTSTGPNNIWGLVLTGEGKTFIQEANDYGYPAMPFHEYAYYPGGMKAFRKSYQPSFPPTTDFRMGGTGLSGLALLENGPLQNKQADLNMLVANPITSKVQTLGMQRDGAYWSLDQLDDLVTCDDPFFRPVAMTQGPDGHLYIVDWYNKIISHNEVPRNHPERDKTRGRIWRVKSASNNTLSDIPDFTALGSPELVDMLGKEPTARAHLAWQTLADRNDPKVAKTLEDELKNGNMSNARAIQSLWVLGEKATEVGGELLSSQSADVRHELARHVRFAPTLLEDPDREVRFAAITTLGRQLDEDTDERLHQLLASVKPAIQGEETNDSRTGQPIPVGEAYDREFERFLIRFFLERHPDPLSTFLDSKRANDLSLEARILASLALPPAQSARRIAKLLPQLDRSPNAEELFRIAEFPNAPGCSEALAALLSKKESQTMVAEQLLTQKTRLDPAKIAPLLTTAARSLLAGDESSRLIGLELSGAYELKELEPDILTALGKPSASTAERLATLTTLRQLRTGEIQTFIRLVTSEEEDAAIREAALGVLTASRAPEAATRLLELYPELDLTRRKLVLKGLSSSKHGARTLVSALKSGRLAADDIDSANAERLAAVLANDPLLSDLESALGHIFGEVLTLNGKPTAHADPDINLTGPFTVESWIRLAPGIDHKDSLLGAKGVADFNFHNSTLHLWAGSGHGDVAVANQPMAPDLWTHVAITRNAEGEFRIYLDGELDGVGRKKSTTDFPGLRIGTSTHPRGGTQASFAEYRIWNRERSAAEIRQNFDRGFSSAPAPDGLVFQGSGTNWGKLGAGAAIIKTTDLPPLLTLEQAAALDAKFDKYMKLGRNGGDPEKGKLLSALCTSCHVIDGQGGQIGPELSGASEMGLEAVLRNILTPNAAMESGYRIFRVEMKSGEIIDAFFVSEDKKAVVIREIGLPDRRIPRSEIAATTFIRRSLMPEGLLDALSDEQAADLLAYLMNDGKSESTKDQ</sequence>
<dbReference type="InterPro" id="IPR011042">
    <property type="entry name" value="6-blade_b-propeller_TolB-like"/>
</dbReference>
<comment type="caution">
    <text evidence="8">The sequence shown here is derived from an EMBL/GenBank/DDBJ whole genome shotgun (WGS) entry which is preliminary data.</text>
</comment>
<dbReference type="Gene3D" id="1.25.10.10">
    <property type="entry name" value="Leucine-rich Repeat Variant"/>
    <property type="match status" value="1"/>
</dbReference>
<dbReference type="Proteomes" id="UP000658278">
    <property type="component" value="Unassembled WGS sequence"/>
</dbReference>
<dbReference type="Pfam" id="PF06283">
    <property type="entry name" value="ThuA"/>
    <property type="match status" value="1"/>
</dbReference>
<dbReference type="EMBL" id="JAENII010000022">
    <property type="protein sequence ID" value="MBK1828968.1"/>
    <property type="molecule type" value="Genomic_DNA"/>
</dbReference>
<evidence type="ECO:0000256" key="1">
    <source>
        <dbReference type="ARBA" id="ARBA00022617"/>
    </source>
</evidence>
<dbReference type="SUPFAM" id="SSF50952">
    <property type="entry name" value="Soluble quinoprotein glucose dehydrogenase"/>
    <property type="match status" value="1"/>
</dbReference>
<dbReference type="SUPFAM" id="SSF46626">
    <property type="entry name" value="Cytochrome c"/>
    <property type="match status" value="1"/>
</dbReference>